<reference evidence="2 3" key="1">
    <citation type="submission" date="2016-10" db="EMBL/GenBank/DDBJ databases">
        <title>Draft genome sequence of Coniochaeta ligniaria NRRL30616, a lignocellulolytic fungus for bioabatement of inhibitors in plant biomass hydrolysates.</title>
        <authorList>
            <consortium name="DOE Joint Genome Institute"/>
            <person name="Jimenez D.J."/>
            <person name="Hector R.E."/>
            <person name="Riley R."/>
            <person name="Sun H."/>
            <person name="Grigoriev I.V."/>
            <person name="Van Elsas J.D."/>
            <person name="Nichols N.N."/>
        </authorList>
    </citation>
    <scope>NUCLEOTIDE SEQUENCE [LARGE SCALE GENOMIC DNA]</scope>
    <source>
        <strain evidence="2 3">NRRL 30616</strain>
    </source>
</reference>
<sequence length="249" mass="28165">MEHKGVSLIDVQSDLSELPSSQLRSNLTDLSPSNMAKLHRKFRETNADWEQFLAYRNAEAEADTDDNRPAVAKQTPKQDTRQSVRHRNPVSRRREDDSRDDDEDEDHAVTFVKAKKKQVKTRARSKIRQSRPPCRGSRTRHSPIPWVDESDRSETTVRAKKGKEADRRGGKKTAAAKGERRRRVSASSSSSSSSSSSPPAAADTRDRREEAYEAQLAVYNKHAHKLLDADVAMRRMVLDFATDSPGNRE</sequence>
<accession>A0A1J7IMA1</accession>
<feature type="region of interest" description="Disordered" evidence="1">
    <location>
        <begin position="59"/>
        <end position="209"/>
    </location>
</feature>
<dbReference type="Proteomes" id="UP000182658">
    <property type="component" value="Unassembled WGS sequence"/>
</dbReference>
<protein>
    <submittedName>
        <fullName evidence="2">Uncharacterized protein</fullName>
    </submittedName>
</protein>
<feature type="compositionally biased region" description="Low complexity" evidence="1">
    <location>
        <begin position="185"/>
        <end position="202"/>
    </location>
</feature>
<feature type="compositionally biased region" description="Basic and acidic residues" evidence="1">
    <location>
        <begin position="149"/>
        <end position="168"/>
    </location>
</feature>
<evidence type="ECO:0000313" key="2">
    <source>
        <dbReference type="EMBL" id="OIW22257.1"/>
    </source>
</evidence>
<keyword evidence="3" id="KW-1185">Reference proteome</keyword>
<evidence type="ECO:0000256" key="1">
    <source>
        <dbReference type="SAM" id="MobiDB-lite"/>
    </source>
</evidence>
<dbReference type="AlphaFoldDB" id="A0A1J7IMA1"/>
<feature type="region of interest" description="Disordered" evidence="1">
    <location>
        <begin position="1"/>
        <end position="33"/>
    </location>
</feature>
<proteinExistence type="predicted"/>
<organism evidence="2 3">
    <name type="scientific">Coniochaeta ligniaria NRRL 30616</name>
    <dbReference type="NCBI Taxonomy" id="1408157"/>
    <lineage>
        <taxon>Eukaryota</taxon>
        <taxon>Fungi</taxon>
        <taxon>Dikarya</taxon>
        <taxon>Ascomycota</taxon>
        <taxon>Pezizomycotina</taxon>
        <taxon>Sordariomycetes</taxon>
        <taxon>Sordariomycetidae</taxon>
        <taxon>Coniochaetales</taxon>
        <taxon>Coniochaetaceae</taxon>
        <taxon>Coniochaeta</taxon>
    </lineage>
</organism>
<feature type="compositionally biased region" description="Polar residues" evidence="1">
    <location>
        <begin position="13"/>
        <end position="33"/>
    </location>
</feature>
<dbReference type="EMBL" id="KV875127">
    <property type="protein sequence ID" value="OIW22257.1"/>
    <property type="molecule type" value="Genomic_DNA"/>
</dbReference>
<dbReference type="InParanoid" id="A0A1J7IMA1"/>
<evidence type="ECO:0000313" key="3">
    <source>
        <dbReference type="Proteomes" id="UP000182658"/>
    </source>
</evidence>
<name>A0A1J7IMA1_9PEZI</name>
<gene>
    <name evidence="2" type="ORF">CONLIGDRAFT_638478</name>
</gene>
<feature type="compositionally biased region" description="Basic residues" evidence="1">
    <location>
        <begin position="113"/>
        <end position="129"/>
    </location>
</feature>